<dbReference type="STRING" id="649638.Trad_1015"/>
<keyword evidence="1" id="KW-0812">Transmembrane</keyword>
<feature type="transmembrane region" description="Helical" evidence="1">
    <location>
        <begin position="41"/>
        <end position="61"/>
    </location>
</feature>
<reference evidence="3" key="1">
    <citation type="submission" date="2010-05" db="EMBL/GenBank/DDBJ databases">
        <title>The complete genome of Truepera radiovictris DSM 17093.</title>
        <authorList>
            <consortium name="US DOE Joint Genome Institute (JGI-PGF)"/>
            <person name="Lucas S."/>
            <person name="Copeland A."/>
            <person name="Lapidus A."/>
            <person name="Glavina del Rio T."/>
            <person name="Dalin E."/>
            <person name="Tice H."/>
            <person name="Bruce D."/>
            <person name="Goodwin L."/>
            <person name="Pitluck S."/>
            <person name="Kyrpides N."/>
            <person name="Mavromatis K."/>
            <person name="Ovchinnikova G."/>
            <person name="Munk A.C."/>
            <person name="Detter J.C."/>
            <person name="Han C."/>
            <person name="Tapia R."/>
            <person name="Land M."/>
            <person name="Hauser L."/>
            <person name="Markowitz V."/>
            <person name="Cheng J.-F."/>
            <person name="Hugenholtz P."/>
            <person name="Woyke T."/>
            <person name="Wu D."/>
            <person name="Tindall B."/>
            <person name="Pomrenke H.G."/>
            <person name="Brambilla E."/>
            <person name="Klenk H.-P."/>
            <person name="Eisen J.A."/>
        </authorList>
    </citation>
    <scope>NUCLEOTIDE SEQUENCE [LARGE SCALE GENOMIC DNA]</scope>
    <source>
        <strain evidence="3">DSM 17093 / CIP 108686 / LMG 22925 / RQ-24</strain>
    </source>
</reference>
<evidence type="ECO:0000256" key="1">
    <source>
        <dbReference type="SAM" id="Phobius"/>
    </source>
</evidence>
<gene>
    <name evidence="2" type="ordered locus">Trad_1015</name>
</gene>
<evidence type="ECO:0000313" key="2">
    <source>
        <dbReference type="EMBL" id="ADI14142.1"/>
    </source>
</evidence>
<organism evidence="2 3">
    <name type="scientific">Truepera radiovictrix (strain DSM 17093 / CIP 108686 / LMG 22925 / RQ-24)</name>
    <dbReference type="NCBI Taxonomy" id="649638"/>
    <lineage>
        <taxon>Bacteria</taxon>
        <taxon>Thermotogati</taxon>
        <taxon>Deinococcota</taxon>
        <taxon>Deinococci</taxon>
        <taxon>Trueperales</taxon>
        <taxon>Trueperaceae</taxon>
        <taxon>Truepera</taxon>
    </lineage>
</organism>
<dbReference type="Proteomes" id="UP000000379">
    <property type="component" value="Chromosome"/>
</dbReference>
<feature type="transmembrane region" description="Helical" evidence="1">
    <location>
        <begin position="81"/>
        <end position="104"/>
    </location>
</feature>
<name>D7CVB4_TRURR</name>
<feature type="transmembrane region" description="Helical" evidence="1">
    <location>
        <begin position="175"/>
        <end position="199"/>
    </location>
</feature>
<protein>
    <submittedName>
        <fullName evidence="2">Uncharacterized protein</fullName>
    </submittedName>
</protein>
<keyword evidence="1" id="KW-1133">Transmembrane helix</keyword>
<sequence>MEGALRLALLLNRPLLLSYLVAVPTALYLLTLMSDVAAERWLVLEVLFIPLGVVFSADTFLGRYERGELELLLARRSARALFVCLVAPSVALLLLGSGSISLLVSQGGPLAALARAALLLGATHLLLVLTRSRPFALSLFGLWWLTGFAFMVPWVEAAPTALLLLHPMRLSGGGAMDAGLEGATLLVGVGSFVAAWWAVGRAKRWVT</sequence>
<dbReference type="HOGENOM" id="CLU_1325882_0_0_0"/>
<keyword evidence="1" id="KW-0472">Membrane</keyword>
<keyword evidence="3" id="KW-1185">Reference proteome</keyword>
<accession>D7CVB4</accession>
<evidence type="ECO:0000313" key="3">
    <source>
        <dbReference type="Proteomes" id="UP000000379"/>
    </source>
</evidence>
<feature type="transmembrane region" description="Helical" evidence="1">
    <location>
        <begin position="7"/>
        <end position="29"/>
    </location>
</feature>
<dbReference type="EMBL" id="CP002049">
    <property type="protein sequence ID" value="ADI14142.1"/>
    <property type="molecule type" value="Genomic_DNA"/>
</dbReference>
<dbReference type="AlphaFoldDB" id="D7CVB4"/>
<proteinExistence type="predicted"/>
<dbReference type="KEGG" id="tra:Trad_1015"/>
<feature type="transmembrane region" description="Helical" evidence="1">
    <location>
        <begin position="110"/>
        <end position="129"/>
    </location>
</feature>
<feature type="transmembrane region" description="Helical" evidence="1">
    <location>
        <begin position="136"/>
        <end position="155"/>
    </location>
</feature>
<reference evidence="2 3" key="2">
    <citation type="journal article" date="2011" name="Stand. Genomic Sci.">
        <title>Complete genome sequence of Truepera radiovictrix type strain (RQ-24).</title>
        <authorList>
            <person name="Ivanova N."/>
            <person name="Rohde C."/>
            <person name="Munk C."/>
            <person name="Nolan M."/>
            <person name="Lucas S."/>
            <person name="Del Rio T.G."/>
            <person name="Tice H."/>
            <person name="Deshpande S."/>
            <person name="Cheng J.F."/>
            <person name="Tapia R."/>
            <person name="Han C."/>
            <person name="Goodwin L."/>
            <person name="Pitluck S."/>
            <person name="Liolios K."/>
            <person name="Mavromatis K."/>
            <person name="Mikhailova N."/>
            <person name="Pati A."/>
            <person name="Chen A."/>
            <person name="Palaniappan K."/>
            <person name="Land M."/>
            <person name="Hauser L."/>
            <person name="Chang Y.J."/>
            <person name="Jeffries C.D."/>
            <person name="Brambilla E."/>
            <person name="Rohde M."/>
            <person name="Goker M."/>
            <person name="Tindall B.J."/>
            <person name="Woyke T."/>
            <person name="Bristow J."/>
            <person name="Eisen J.A."/>
            <person name="Markowitz V."/>
            <person name="Hugenholtz P."/>
            <person name="Kyrpides N.C."/>
            <person name="Klenk H.P."/>
            <person name="Lapidus A."/>
        </authorList>
    </citation>
    <scope>NUCLEOTIDE SEQUENCE [LARGE SCALE GENOMIC DNA]</scope>
    <source>
        <strain evidence="3">DSM 17093 / CIP 108686 / LMG 22925 / RQ-24</strain>
    </source>
</reference>